<dbReference type="Proteomes" id="UP001233999">
    <property type="component" value="Unassembled WGS sequence"/>
</dbReference>
<sequence>LHPIRKYISSPWVQVMYFVPIANTQPLHINSFPNLLEVDLLIRVTLIKVVWELGITFLHRQYIVEQSLLYKSMKLGNQRISTKHSISIKSGYPESSRSVRREKYPEMVLQMEFIMLEVY</sequence>
<gene>
    <name evidence="1" type="ORF">L9F63_001320</name>
</gene>
<feature type="non-terminal residue" evidence="1">
    <location>
        <position position="119"/>
    </location>
</feature>
<name>A0AAD8EJS6_DIPPU</name>
<protein>
    <submittedName>
        <fullName evidence="1">Uncharacterized protein</fullName>
    </submittedName>
</protein>
<accession>A0AAD8EJS6</accession>
<dbReference type="EMBL" id="JASPKZ010003845">
    <property type="protein sequence ID" value="KAJ9592092.1"/>
    <property type="molecule type" value="Genomic_DNA"/>
</dbReference>
<keyword evidence="2" id="KW-1185">Reference proteome</keyword>
<dbReference type="AlphaFoldDB" id="A0AAD8EJS6"/>
<feature type="non-terminal residue" evidence="1">
    <location>
        <position position="1"/>
    </location>
</feature>
<proteinExistence type="predicted"/>
<reference evidence="1" key="2">
    <citation type="submission" date="2023-05" db="EMBL/GenBank/DDBJ databases">
        <authorList>
            <person name="Fouks B."/>
        </authorList>
    </citation>
    <scope>NUCLEOTIDE SEQUENCE</scope>
    <source>
        <strain evidence="1">Stay&amp;Tobe</strain>
        <tissue evidence="1">Testes</tissue>
    </source>
</reference>
<comment type="caution">
    <text evidence="1">The sequence shown here is derived from an EMBL/GenBank/DDBJ whole genome shotgun (WGS) entry which is preliminary data.</text>
</comment>
<evidence type="ECO:0000313" key="1">
    <source>
        <dbReference type="EMBL" id="KAJ9592092.1"/>
    </source>
</evidence>
<organism evidence="1 2">
    <name type="scientific">Diploptera punctata</name>
    <name type="common">Pacific beetle cockroach</name>
    <dbReference type="NCBI Taxonomy" id="6984"/>
    <lineage>
        <taxon>Eukaryota</taxon>
        <taxon>Metazoa</taxon>
        <taxon>Ecdysozoa</taxon>
        <taxon>Arthropoda</taxon>
        <taxon>Hexapoda</taxon>
        <taxon>Insecta</taxon>
        <taxon>Pterygota</taxon>
        <taxon>Neoptera</taxon>
        <taxon>Polyneoptera</taxon>
        <taxon>Dictyoptera</taxon>
        <taxon>Blattodea</taxon>
        <taxon>Blaberoidea</taxon>
        <taxon>Blaberidae</taxon>
        <taxon>Diplopterinae</taxon>
        <taxon>Diploptera</taxon>
    </lineage>
</organism>
<reference evidence="1" key="1">
    <citation type="journal article" date="2023" name="IScience">
        <title>Live-bearing cockroach genome reveals convergent evolutionary mechanisms linked to viviparity in insects and beyond.</title>
        <authorList>
            <person name="Fouks B."/>
            <person name="Harrison M.C."/>
            <person name="Mikhailova A.A."/>
            <person name="Marchal E."/>
            <person name="English S."/>
            <person name="Carruthers M."/>
            <person name="Jennings E.C."/>
            <person name="Chiamaka E.L."/>
            <person name="Frigard R.A."/>
            <person name="Pippel M."/>
            <person name="Attardo G.M."/>
            <person name="Benoit J.B."/>
            <person name="Bornberg-Bauer E."/>
            <person name="Tobe S.S."/>
        </authorList>
    </citation>
    <scope>NUCLEOTIDE SEQUENCE</scope>
    <source>
        <strain evidence="1">Stay&amp;Tobe</strain>
    </source>
</reference>
<evidence type="ECO:0000313" key="2">
    <source>
        <dbReference type="Proteomes" id="UP001233999"/>
    </source>
</evidence>